<dbReference type="SUPFAM" id="SSF53933">
    <property type="entry name" value="Microbial ribonucleases"/>
    <property type="match status" value="1"/>
</dbReference>
<feature type="compositionally biased region" description="Basic and acidic residues" evidence="3">
    <location>
        <begin position="79"/>
        <end position="88"/>
    </location>
</feature>
<evidence type="ECO:0000256" key="2">
    <source>
        <dbReference type="ARBA" id="ARBA00022801"/>
    </source>
</evidence>
<evidence type="ECO:0000313" key="6">
    <source>
        <dbReference type="Proteomes" id="UP000019226"/>
    </source>
</evidence>
<dbReference type="Pfam" id="PF00545">
    <property type="entry name" value="Ribonuclease"/>
    <property type="match status" value="1"/>
</dbReference>
<feature type="transmembrane region" description="Helical" evidence="4">
    <location>
        <begin position="20"/>
        <end position="38"/>
    </location>
</feature>
<gene>
    <name evidence="5" type="ORF">CCASEI_04715</name>
</gene>
<organism evidence="5 6">
    <name type="scientific">Corynebacterium casei LMG S-19264</name>
    <dbReference type="NCBI Taxonomy" id="1285583"/>
    <lineage>
        <taxon>Bacteria</taxon>
        <taxon>Bacillati</taxon>
        <taxon>Actinomycetota</taxon>
        <taxon>Actinomycetes</taxon>
        <taxon>Mycobacteriales</taxon>
        <taxon>Corynebacteriaceae</taxon>
        <taxon>Corynebacterium</taxon>
    </lineage>
</organism>
<evidence type="ECO:0000256" key="4">
    <source>
        <dbReference type="SAM" id="Phobius"/>
    </source>
</evidence>
<dbReference type="Proteomes" id="UP000019226">
    <property type="component" value="Chromosome"/>
</dbReference>
<dbReference type="Gene3D" id="3.10.450.30">
    <property type="entry name" value="Microbial ribonucleases"/>
    <property type="match status" value="1"/>
</dbReference>
<dbReference type="GeneID" id="82877106"/>
<sequence>MARSSEESASGNSAPRKKSLPAIIGGAVVVLVAGYFGIDLTSGGSGDSNSSSSESSAASAEGKAISSDSDTCAISTLPDEAHETRDDIVAGGPYDYPENDNRHFGNYEGVLPDHSSDFYREYTVETPGLDHRGARRIVTGGGSETDPEVWYYTDDHYESFCEIPDAE</sequence>
<keyword evidence="4" id="KW-1133">Transmembrane helix</keyword>
<evidence type="ECO:0000256" key="1">
    <source>
        <dbReference type="ARBA" id="ARBA00022722"/>
    </source>
</evidence>
<reference evidence="6" key="1">
    <citation type="submission" date="2013-02" db="EMBL/GenBank/DDBJ databases">
        <title>The complete genome sequence of Corynebacterium casei LMG S-19264 (=DSM 44701).</title>
        <authorList>
            <person name="Ruckert C."/>
            <person name="Albersmeier A."/>
            <person name="Kalinowski J."/>
        </authorList>
    </citation>
    <scope>NUCLEOTIDE SEQUENCE [LARGE SCALE GENOMIC DNA]</scope>
    <source>
        <strain evidence="6">LMG S-19264</strain>
    </source>
</reference>
<dbReference type="RefSeq" id="WP_025387280.1">
    <property type="nucleotide sequence ID" value="NZ_CP004350.1"/>
</dbReference>
<dbReference type="InterPro" id="IPR016191">
    <property type="entry name" value="Ribonuclease/ribotoxin"/>
</dbReference>
<keyword evidence="6" id="KW-1185">Reference proteome</keyword>
<keyword evidence="1" id="KW-0540">Nuclease</keyword>
<keyword evidence="4" id="KW-0812">Transmembrane</keyword>
<evidence type="ECO:0000256" key="3">
    <source>
        <dbReference type="SAM" id="MobiDB-lite"/>
    </source>
</evidence>
<accession>A0ABM5PNM8</accession>
<feature type="compositionally biased region" description="Low complexity" evidence="3">
    <location>
        <begin position="47"/>
        <end position="67"/>
    </location>
</feature>
<dbReference type="InterPro" id="IPR000026">
    <property type="entry name" value="N1-like"/>
</dbReference>
<protein>
    <submittedName>
        <fullName evidence="5">Guanyl-specific ribonuclease</fullName>
    </submittedName>
</protein>
<feature type="region of interest" description="Disordered" evidence="3">
    <location>
        <begin position="42"/>
        <end position="105"/>
    </location>
</feature>
<keyword evidence="4" id="KW-0472">Membrane</keyword>
<evidence type="ECO:0000313" key="5">
    <source>
        <dbReference type="EMBL" id="AHI19521.1"/>
    </source>
</evidence>
<name>A0ABM5PNM8_9CORY</name>
<keyword evidence="2" id="KW-0378">Hydrolase</keyword>
<proteinExistence type="predicted"/>
<dbReference type="EMBL" id="CP004350">
    <property type="protein sequence ID" value="AHI19521.1"/>
    <property type="molecule type" value="Genomic_DNA"/>
</dbReference>